<dbReference type="EMBL" id="JBHLWQ010000086">
    <property type="protein sequence ID" value="MFC0200584.1"/>
    <property type="molecule type" value="Genomic_DNA"/>
</dbReference>
<dbReference type="RefSeq" id="WP_265507298.1">
    <property type="nucleotide sequence ID" value="NZ_JAOTBE010000028.1"/>
</dbReference>
<proteinExistence type="predicted"/>
<evidence type="ECO:0000313" key="2">
    <source>
        <dbReference type="Proteomes" id="UP001589795"/>
    </source>
</evidence>
<name>A0ABV6CIK3_9RHOB</name>
<dbReference type="Proteomes" id="UP001589795">
    <property type="component" value="Unassembled WGS sequence"/>
</dbReference>
<protein>
    <submittedName>
        <fullName evidence="1">Uncharacterized protein</fullName>
    </submittedName>
</protein>
<comment type="caution">
    <text evidence="1">The sequence shown here is derived from an EMBL/GenBank/DDBJ whole genome shotgun (WGS) entry which is preliminary data.</text>
</comment>
<evidence type="ECO:0000313" key="1">
    <source>
        <dbReference type="EMBL" id="MFC0200584.1"/>
    </source>
</evidence>
<gene>
    <name evidence="1" type="ORF">ACFFIZ_09705</name>
</gene>
<accession>A0ABV6CIK3</accession>
<keyword evidence="2" id="KW-1185">Reference proteome</keyword>
<organism evidence="1 2">
    <name type="scientific">Paracoccus rhizosphaerae</name>
    <dbReference type="NCBI Taxonomy" id="1133347"/>
    <lineage>
        <taxon>Bacteria</taxon>
        <taxon>Pseudomonadati</taxon>
        <taxon>Pseudomonadota</taxon>
        <taxon>Alphaproteobacteria</taxon>
        <taxon>Rhodobacterales</taxon>
        <taxon>Paracoccaceae</taxon>
        <taxon>Paracoccus</taxon>
    </lineage>
</organism>
<reference evidence="1 2" key="1">
    <citation type="submission" date="2024-09" db="EMBL/GenBank/DDBJ databases">
        <authorList>
            <person name="Sun Q."/>
            <person name="Mori K."/>
        </authorList>
    </citation>
    <scope>NUCLEOTIDE SEQUENCE [LARGE SCALE GENOMIC DNA]</scope>
    <source>
        <strain evidence="1 2">CCM 7904</strain>
    </source>
</reference>
<sequence>MEKDPLFSYIETRWANEVSGHLAKVIAERVMSLRPQEADCLSYPDLLSMVGRRYIDRDFQAALTILTAGKHALLRAYGVYVDEDGNEYPLRGEDFTALLSENVLVHPQTGEVVENAAQHVAPVFEKAQEDR</sequence>